<feature type="transmembrane region" description="Helical" evidence="7">
    <location>
        <begin position="214"/>
        <end position="235"/>
    </location>
</feature>
<feature type="transmembrane region" description="Helical" evidence="7">
    <location>
        <begin position="255"/>
        <end position="275"/>
    </location>
</feature>
<evidence type="ECO:0000256" key="7">
    <source>
        <dbReference type="SAM" id="Phobius"/>
    </source>
</evidence>
<evidence type="ECO:0000313" key="9">
    <source>
        <dbReference type="Proteomes" id="UP000646827"/>
    </source>
</evidence>
<dbReference type="GO" id="GO:0016746">
    <property type="term" value="F:acyltransferase activity"/>
    <property type="evidence" value="ECO:0007669"/>
    <property type="project" value="UniProtKB-KW"/>
</dbReference>
<dbReference type="EMBL" id="JAEPRB010000060">
    <property type="protein sequence ID" value="KAG2223500.1"/>
    <property type="molecule type" value="Genomic_DNA"/>
</dbReference>
<evidence type="ECO:0000313" key="8">
    <source>
        <dbReference type="EMBL" id="KAG2223500.1"/>
    </source>
</evidence>
<proteinExistence type="predicted"/>
<feature type="transmembrane region" description="Helical" evidence="7">
    <location>
        <begin position="421"/>
        <end position="440"/>
    </location>
</feature>
<keyword evidence="2" id="KW-0808">Transferase</keyword>
<protein>
    <recommendedName>
        <fullName evidence="10">Lysophospholipid acyltransferase</fullName>
    </recommendedName>
</protein>
<dbReference type="InterPro" id="IPR004299">
    <property type="entry name" value="MBOAT_fam"/>
</dbReference>
<evidence type="ECO:0000256" key="5">
    <source>
        <dbReference type="ARBA" id="ARBA00023136"/>
    </source>
</evidence>
<dbReference type="Pfam" id="PF03062">
    <property type="entry name" value="MBOAT"/>
    <property type="match status" value="1"/>
</dbReference>
<feature type="transmembrane region" description="Helical" evidence="7">
    <location>
        <begin position="50"/>
        <end position="83"/>
    </location>
</feature>
<gene>
    <name evidence="8" type="ORF">INT45_001248</name>
</gene>
<feature type="transmembrane region" description="Helical" evidence="7">
    <location>
        <begin position="452"/>
        <end position="472"/>
    </location>
</feature>
<dbReference type="OrthoDB" id="286734at2759"/>
<dbReference type="GO" id="GO:0030258">
    <property type="term" value="P:lipid modification"/>
    <property type="evidence" value="ECO:0007669"/>
    <property type="project" value="TreeGrafter"/>
</dbReference>
<feature type="transmembrane region" description="Helical" evidence="7">
    <location>
        <begin position="20"/>
        <end position="38"/>
    </location>
</feature>
<dbReference type="AlphaFoldDB" id="A0A8H7S7E0"/>
<comment type="subcellular location">
    <subcellularLocation>
        <location evidence="1">Membrane</location>
        <topology evidence="1">Multi-pass membrane protein</topology>
    </subcellularLocation>
</comment>
<feature type="non-terminal residue" evidence="8">
    <location>
        <position position="1"/>
    </location>
</feature>
<accession>A0A8H7S7E0</accession>
<keyword evidence="3 7" id="KW-0812">Transmembrane</keyword>
<keyword evidence="4 7" id="KW-1133">Transmembrane helix</keyword>
<name>A0A8H7S7E0_9FUNG</name>
<keyword evidence="5 7" id="KW-0472">Membrane</keyword>
<sequence length="498" mass="57783">MNNFFESCAEMLGDQVQADHIKLIACLLATYPLAEVYRKLPADNPNSRHLLSIAYAVFTIVFVLKLYAGAFHITAISLFSYLWMRFYPAKNGPGINFVVVLMSMSLWLVSYHVIRQIKGYEGDTKLDYSGVLMMLTIKLSSFGFNVADGRNGAITDYNKRMKVEQYPTVIEYFGWLCYFGGLFVGPTCEYMDYYRYTNFFFLSPDKKISPYMPTLRLVAFGLFFACVTAFVGPHYNYYRLLDDDYLAFPLYKKLVFIYFTGFVWRCKFYCVWSLAEGSCVLSQFGYNGIKEGKHRWDRLTNADWISVETSQSMQNSSTRWNRCTTNWLRHYVYERLCPPTTTDNGTTKKKSTGSALLATYVISGIWHGFHPGYYLLFCNIALVQMLGRRVRRAIRPLSMSADDVTKPLPVWKKLYDISGNIVTFMLGGILVGSFELLYLSRTLLVWKSIYYFHYWGYLITWLGLNTMEPTLFQIQKRRIEQVEALKKQESLDDNNKKV</sequence>
<evidence type="ECO:0000256" key="3">
    <source>
        <dbReference type="ARBA" id="ARBA00022692"/>
    </source>
</evidence>
<evidence type="ECO:0000256" key="6">
    <source>
        <dbReference type="ARBA" id="ARBA00023315"/>
    </source>
</evidence>
<evidence type="ECO:0008006" key="10">
    <source>
        <dbReference type="Google" id="ProtNLM"/>
    </source>
</evidence>
<feature type="transmembrane region" description="Helical" evidence="7">
    <location>
        <begin position="95"/>
        <end position="114"/>
    </location>
</feature>
<dbReference type="Proteomes" id="UP000646827">
    <property type="component" value="Unassembled WGS sequence"/>
</dbReference>
<dbReference type="InterPro" id="IPR049941">
    <property type="entry name" value="LPLAT_7/PORCN-like"/>
</dbReference>
<dbReference type="GO" id="GO:0016020">
    <property type="term" value="C:membrane"/>
    <property type="evidence" value="ECO:0007669"/>
    <property type="project" value="UniProtKB-SubCell"/>
</dbReference>
<dbReference type="PANTHER" id="PTHR13906:SF4">
    <property type="entry name" value="LYSOPHOSPHOLIPID ACYLTRANSFERASE 6"/>
    <property type="match status" value="1"/>
</dbReference>
<evidence type="ECO:0000256" key="4">
    <source>
        <dbReference type="ARBA" id="ARBA00022989"/>
    </source>
</evidence>
<evidence type="ECO:0000256" key="2">
    <source>
        <dbReference type="ARBA" id="ARBA00022679"/>
    </source>
</evidence>
<feature type="transmembrane region" description="Helical" evidence="7">
    <location>
        <begin position="172"/>
        <end position="193"/>
    </location>
</feature>
<keyword evidence="9" id="KW-1185">Reference proteome</keyword>
<comment type="caution">
    <text evidence="8">The sequence shown here is derived from an EMBL/GenBank/DDBJ whole genome shotgun (WGS) entry which is preliminary data.</text>
</comment>
<dbReference type="PANTHER" id="PTHR13906">
    <property type="entry name" value="PORCUPINE"/>
    <property type="match status" value="1"/>
</dbReference>
<keyword evidence="6" id="KW-0012">Acyltransferase</keyword>
<reference evidence="8 9" key="1">
    <citation type="submission" date="2020-12" db="EMBL/GenBank/DDBJ databases">
        <title>Metabolic potential, ecology and presence of endohyphal bacteria is reflected in genomic diversity of Mucoromycotina.</title>
        <authorList>
            <person name="Muszewska A."/>
            <person name="Okrasinska A."/>
            <person name="Steczkiewicz K."/>
            <person name="Drgas O."/>
            <person name="Orlowska M."/>
            <person name="Perlinska-Lenart U."/>
            <person name="Aleksandrzak-Piekarczyk T."/>
            <person name="Szatraj K."/>
            <person name="Zielenkiewicz U."/>
            <person name="Pilsyk S."/>
            <person name="Malc E."/>
            <person name="Mieczkowski P."/>
            <person name="Kruszewska J.S."/>
            <person name="Biernat P."/>
            <person name="Pawlowska J."/>
        </authorList>
    </citation>
    <scope>NUCLEOTIDE SEQUENCE [LARGE SCALE GENOMIC DNA]</scope>
    <source>
        <strain evidence="8 9">CBS 142.35</strain>
    </source>
</reference>
<evidence type="ECO:0000256" key="1">
    <source>
        <dbReference type="ARBA" id="ARBA00004141"/>
    </source>
</evidence>
<organism evidence="8 9">
    <name type="scientific">Circinella minor</name>
    <dbReference type="NCBI Taxonomy" id="1195481"/>
    <lineage>
        <taxon>Eukaryota</taxon>
        <taxon>Fungi</taxon>
        <taxon>Fungi incertae sedis</taxon>
        <taxon>Mucoromycota</taxon>
        <taxon>Mucoromycotina</taxon>
        <taxon>Mucoromycetes</taxon>
        <taxon>Mucorales</taxon>
        <taxon>Lichtheimiaceae</taxon>
        <taxon>Circinella</taxon>
    </lineage>
</organism>